<accession>A0A383XQ65</accession>
<proteinExistence type="predicted"/>
<evidence type="ECO:0000259" key="1">
    <source>
        <dbReference type="Pfam" id="PF13511"/>
    </source>
</evidence>
<reference evidence="2 3" key="1">
    <citation type="submission" date="2018-05" db="EMBL/GenBank/DDBJ databases">
        <title>Abyssibacter profundi OUC007T gen. nov., sp. nov, a marine bacterium isolated from seawater of the Mariana Trench.</title>
        <authorList>
            <person name="Zhou S."/>
        </authorList>
    </citation>
    <scope>NUCLEOTIDE SEQUENCE [LARGE SCALE GENOMIC DNA]</scope>
    <source>
        <strain evidence="2 3">OUC007</strain>
    </source>
</reference>
<keyword evidence="3" id="KW-1185">Reference proteome</keyword>
<organism evidence="2 3">
    <name type="scientific">Abyssibacter profundi</name>
    <dbReference type="NCBI Taxonomy" id="2182787"/>
    <lineage>
        <taxon>Bacteria</taxon>
        <taxon>Pseudomonadati</taxon>
        <taxon>Pseudomonadota</taxon>
        <taxon>Gammaproteobacteria</taxon>
        <taxon>Chromatiales</taxon>
        <taxon>Oceanococcaceae</taxon>
        <taxon>Abyssibacter</taxon>
    </lineage>
</organism>
<name>A0A383XQ65_9GAMM</name>
<feature type="domain" description="DUF4124" evidence="1">
    <location>
        <begin position="17"/>
        <end position="83"/>
    </location>
</feature>
<protein>
    <recommendedName>
        <fullName evidence="1">DUF4124 domain-containing protein</fullName>
    </recommendedName>
</protein>
<comment type="caution">
    <text evidence="2">The sequence shown here is derived from an EMBL/GenBank/DDBJ whole genome shotgun (WGS) entry which is preliminary data.</text>
</comment>
<evidence type="ECO:0000313" key="2">
    <source>
        <dbReference type="EMBL" id="PWN54769.1"/>
    </source>
</evidence>
<dbReference type="OrthoDB" id="7064973at2"/>
<dbReference type="InterPro" id="IPR025392">
    <property type="entry name" value="DUF4124"/>
</dbReference>
<evidence type="ECO:0000313" key="3">
    <source>
        <dbReference type="Proteomes" id="UP000251800"/>
    </source>
</evidence>
<dbReference type="Pfam" id="PF13511">
    <property type="entry name" value="DUF4124"/>
    <property type="match status" value="1"/>
</dbReference>
<dbReference type="RefSeq" id="WP_109721455.1">
    <property type="nucleotide sequence ID" value="NZ_QEQK01000018.1"/>
</dbReference>
<dbReference type="AlphaFoldDB" id="A0A383XQ65"/>
<dbReference type="Proteomes" id="UP000251800">
    <property type="component" value="Unassembled WGS sequence"/>
</dbReference>
<dbReference type="EMBL" id="QEQK01000018">
    <property type="protein sequence ID" value="PWN54769.1"/>
    <property type="molecule type" value="Genomic_DNA"/>
</dbReference>
<sequence length="202" mass="22740">MIRPLILITLLSVTSLGLAQNKLYRWVDDNGQVHYGDRIPPKYAKKERAEINERGVVVDVKAREKTADELAAQQAAEAAAAAEAERAAEQARYDRYLISSFNSVADLMALRDDRLSLLESRLTLARKSVADTEKSLTGLIERRDKLQAAGKPVPDRLNRQIGEFESSLVAGLRSVSGLEEEQVETRRKFTNDIERYIELRNN</sequence>
<gene>
    <name evidence="2" type="ORF">DEH80_15620</name>
</gene>